<organism evidence="3 4">
    <name type="scientific">Subtercola boreus</name>
    <dbReference type="NCBI Taxonomy" id="120213"/>
    <lineage>
        <taxon>Bacteria</taxon>
        <taxon>Bacillati</taxon>
        <taxon>Actinomycetota</taxon>
        <taxon>Actinomycetes</taxon>
        <taxon>Micrococcales</taxon>
        <taxon>Microbacteriaceae</taxon>
        <taxon>Subtercola</taxon>
    </lineage>
</organism>
<evidence type="ECO:0000259" key="2">
    <source>
        <dbReference type="Pfam" id="PF12697"/>
    </source>
</evidence>
<dbReference type="InterPro" id="IPR050266">
    <property type="entry name" value="AB_hydrolase_sf"/>
</dbReference>
<feature type="compositionally biased region" description="Basic and acidic residues" evidence="1">
    <location>
        <begin position="470"/>
        <end position="479"/>
    </location>
</feature>
<evidence type="ECO:0000313" key="3">
    <source>
        <dbReference type="EMBL" id="RFA14996.1"/>
    </source>
</evidence>
<evidence type="ECO:0000256" key="1">
    <source>
        <dbReference type="SAM" id="MobiDB-lite"/>
    </source>
</evidence>
<dbReference type="AlphaFoldDB" id="A0A3E0VYM1"/>
<dbReference type="Proteomes" id="UP000256541">
    <property type="component" value="Unassembled WGS sequence"/>
</dbReference>
<comment type="caution">
    <text evidence="3">The sequence shown here is derived from an EMBL/GenBank/DDBJ whole genome shotgun (WGS) entry which is preliminary data.</text>
</comment>
<sequence>MTAAEGTIFFLPGLGFGAAAAEPIAEAIGDRLRVVGMDLPGQGQAPDAADGTVGAMVDAALTRIETESDGGPWLLVAHSMGGKVGALVAARVLSGRANVFGLAGAVLLAPSPPTPEPMDDDKRSEMLGWVENGSLSAADARTFLDQNVASPLDGTREQDALAQVQRTSPLSWRRWLDTGSREDVSDAVGVLDLPVVVLAGEDDADLGAAAQPHLLSGVYPRARFVSLPGTGHLLPYERPDEVAAEIVRLWNETVPVSPELSPEWGRLIASDRTPVETRGLLARRALADDPGHQPSALSSAQLTILRALADLLVPQPAGRRIDLAARIDADLASGSGDGWRPAGLPDDASAYRQGLDAIARVWPDSADDQKRLIRCILEGEPIGGAGGDADSDTDADLLKHWFEDLRTDLARTWVAHPATMARLGFDGFATSGAAAVPGYVNLGAGVRDPWEPAGLGHLKTEEADEAGGADDAREAGETA</sequence>
<feature type="region of interest" description="Disordered" evidence="1">
    <location>
        <begin position="453"/>
        <end position="479"/>
    </location>
</feature>
<dbReference type="OrthoDB" id="63962at2"/>
<dbReference type="InterPro" id="IPR000073">
    <property type="entry name" value="AB_hydrolase_1"/>
</dbReference>
<dbReference type="InterPro" id="IPR029058">
    <property type="entry name" value="AB_hydrolase_fold"/>
</dbReference>
<proteinExistence type="predicted"/>
<dbReference type="SUPFAM" id="SSF53474">
    <property type="entry name" value="alpha/beta-Hydrolases"/>
    <property type="match status" value="1"/>
</dbReference>
<accession>A0A3E0VYM1</accession>
<dbReference type="RefSeq" id="WP_116411193.1">
    <property type="nucleotide sequence ID" value="NZ_NBXB01000024.1"/>
</dbReference>
<gene>
    <name evidence="3" type="ORF">B7R22_07635</name>
</gene>
<name>A0A3E0VYM1_9MICO</name>
<feature type="domain" description="AB hydrolase-1" evidence="2">
    <location>
        <begin position="8"/>
        <end position="244"/>
    </location>
</feature>
<dbReference type="GO" id="GO:0003824">
    <property type="term" value="F:catalytic activity"/>
    <property type="evidence" value="ECO:0007669"/>
    <property type="project" value="UniProtKB-ARBA"/>
</dbReference>
<dbReference type="PANTHER" id="PTHR43798">
    <property type="entry name" value="MONOACYLGLYCEROL LIPASE"/>
    <property type="match status" value="1"/>
</dbReference>
<evidence type="ECO:0000313" key="4">
    <source>
        <dbReference type="Proteomes" id="UP000256541"/>
    </source>
</evidence>
<reference evidence="3 4" key="1">
    <citation type="submission" date="2017-04" db="EMBL/GenBank/DDBJ databases">
        <title>Comparative genome analysis of Subtercola boreus.</title>
        <authorList>
            <person name="Cho Y.-J."/>
            <person name="Cho A."/>
            <person name="Kim O.-S."/>
            <person name="Lee J.-I."/>
        </authorList>
    </citation>
    <scope>NUCLEOTIDE SEQUENCE [LARGE SCALE GENOMIC DNA]</scope>
    <source>
        <strain evidence="3 4">P27479</strain>
    </source>
</reference>
<dbReference type="EMBL" id="NBXB01000024">
    <property type="protein sequence ID" value="RFA14996.1"/>
    <property type="molecule type" value="Genomic_DNA"/>
</dbReference>
<protein>
    <recommendedName>
        <fullName evidence="2">AB hydrolase-1 domain-containing protein</fullName>
    </recommendedName>
</protein>
<dbReference type="Pfam" id="PF12697">
    <property type="entry name" value="Abhydrolase_6"/>
    <property type="match status" value="1"/>
</dbReference>
<dbReference type="Gene3D" id="3.40.50.1820">
    <property type="entry name" value="alpha/beta hydrolase"/>
    <property type="match status" value="1"/>
</dbReference>